<dbReference type="GO" id="GO:0016787">
    <property type="term" value="F:hydrolase activity"/>
    <property type="evidence" value="ECO:0007669"/>
    <property type="project" value="UniProtKB-KW"/>
</dbReference>
<dbReference type="InterPro" id="IPR036412">
    <property type="entry name" value="HAD-like_sf"/>
</dbReference>
<dbReference type="Pfam" id="PF13344">
    <property type="entry name" value="Hydrolase_6"/>
    <property type="match status" value="1"/>
</dbReference>
<evidence type="ECO:0000256" key="2">
    <source>
        <dbReference type="ARBA" id="ARBA00004496"/>
    </source>
</evidence>
<evidence type="ECO:0000313" key="13">
    <source>
        <dbReference type="Proteomes" id="UP000292136"/>
    </source>
</evidence>
<dbReference type="InterPro" id="IPR006355">
    <property type="entry name" value="LHPP/HDHD2"/>
</dbReference>
<evidence type="ECO:0000256" key="5">
    <source>
        <dbReference type="ARBA" id="ARBA00022490"/>
    </source>
</evidence>
<reference evidence="12 13" key="1">
    <citation type="submission" date="2019-02" db="EMBL/GenBank/DDBJ databases">
        <title>Genomic Encyclopedia of Type Strains, Phase IV (KMG-IV): sequencing the most valuable type-strain genomes for metagenomic binning, comparative biology and taxonomic classification.</title>
        <authorList>
            <person name="Goeker M."/>
        </authorList>
    </citation>
    <scope>NUCLEOTIDE SEQUENCE [LARGE SCALE GENOMIC DNA]</scope>
    <source>
        <strain evidence="12 13">DSM 21223</strain>
    </source>
</reference>
<evidence type="ECO:0000256" key="8">
    <source>
        <dbReference type="ARBA" id="ARBA00022842"/>
    </source>
</evidence>
<comment type="caution">
    <text evidence="12">The sequence shown here is derived from an EMBL/GenBank/DDBJ whole genome shotgun (WGS) entry which is preliminary data.</text>
</comment>
<evidence type="ECO:0000256" key="10">
    <source>
        <dbReference type="ARBA" id="ARBA00039357"/>
    </source>
</evidence>
<name>A0ABY0ITG9_9RHOO</name>
<evidence type="ECO:0000256" key="6">
    <source>
        <dbReference type="ARBA" id="ARBA00022723"/>
    </source>
</evidence>
<keyword evidence="6" id="KW-0479">Metal-binding</keyword>
<protein>
    <recommendedName>
        <fullName evidence="10">Phospholysine phosphohistidine inorganic pyrophosphate phosphatase</fullName>
        <ecNumber evidence="4">3.6.1.1</ecNumber>
    </recommendedName>
</protein>
<dbReference type="PANTHER" id="PTHR19288:SF44">
    <property type="entry name" value="PHOSPHOLYSINE PHOSPHOHISTIDINE INORGANIC PYROPHOSPHATE PHOSPHATASE"/>
    <property type="match status" value="1"/>
</dbReference>
<proteinExistence type="inferred from homology"/>
<dbReference type="RefSeq" id="WP_130459081.1">
    <property type="nucleotide sequence ID" value="NZ_SHKM01000001.1"/>
</dbReference>
<evidence type="ECO:0000256" key="1">
    <source>
        <dbReference type="ARBA" id="ARBA00001946"/>
    </source>
</evidence>
<dbReference type="NCBIfam" id="TIGR01458">
    <property type="entry name" value="HAD-SF-IIA-hyp3"/>
    <property type="match status" value="1"/>
</dbReference>
<dbReference type="Proteomes" id="UP000292136">
    <property type="component" value="Unassembled WGS sequence"/>
</dbReference>
<comment type="catalytic activity">
    <reaction evidence="11">
        <text>diphosphate + H2O = 2 phosphate + H(+)</text>
        <dbReference type="Rhea" id="RHEA:24576"/>
        <dbReference type="ChEBI" id="CHEBI:15377"/>
        <dbReference type="ChEBI" id="CHEBI:15378"/>
        <dbReference type="ChEBI" id="CHEBI:33019"/>
        <dbReference type="ChEBI" id="CHEBI:43474"/>
        <dbReference type="EC" id="3.6.1.1"/>
    </reaction>
</comment>
<evidence type="ECO:0000256" key="11">
    <source>
        <dbReference type="ARBA" id="ARBA00047820"/>
    </source>
</evidence>
<dbReference type="PANTHER" id="PTHR19288">
    <property type="entry name" value="4-NITROPHENYLPHOSPHATASE-RELATED"/>
    <property type="match status" value="1"/>
</dbReference>
<accession>A0ABY0ITG9</accession>
<dbReference type="InterPro" id="IPR006357">
    <property type="entry name" value="HAD-SF_hydro_IIA"/>
</dbReference>
<dbReference type="InterPro" id="IPR023214">
    <property type="entry name" value="HAD_sf"/>
</dbReference>
<organism evidence="12 13">
    <name type="scientific">Azospira oryzae</name>
    <dbReference type="NCBI Taxonomy" id="146939"/>
    <lineage>
        <taxon>Bacteria</taxon>
        <taxon>Pseudomonadati</taxon>
        <taxon>Pseudomonadota</taxon>
        <taxon>Betaproteobacteria</taxon>
        <taxon>Rhodocyclales</taxon>
        <taxon>Rhodocyclaceae</taxon>
        <taxon>Azospira</taxon>
    </lineage>
</organism>
<keyword evidence="13" id="KW-1185">Reference proteome</keyword>
<dbReference type="Gene3D" id="3.40.50.1000">
    <property type="entry name" value="HAD superfamily/HAD-like"/>
    <property type="match status" value="2"/>
</dbReference>
<comment type="subcellular location">
    <subcellularLocation>
        <location evidence="2">Cytoplasm</location>
    </subcellularLocation>
</comment>
<dbReference type="Pfam" id="PF13242">
    <property type="entry name" value="Hydrolase_like"/>
    <property type="match status" value="1"/>
</dbReference>
<evidence type="ECO:0000256" key="9">
    <source>
        <dbReference type="ARBA" id="ARBA00037258"/>
    </source>
</evidence>
<dbReference type="SUPFAM" id="SSF56784">
    <property type="entry name" value="HAD-like"/>
    <property type="match status" value="1"/>
</dbReference>
<keyword evidence="8" id="KW-0460">Magnesium</keyword>
<evidence type="ECO:0000256" key="3">
    <source>
        <dbReference type="ARBA" id="ARBA00007958"/>
    </source>
</evidence>
<evidence type="ECO:0000256" key="7">
    <source>
        <dbReference type="ARBA" id="ARBA00022801"/>
    </source>
</evidence>
<gene>
    <name evidence="12" type="ORF">EV678_1571</name>
</gene>
<dbReference type="EMBL" id="SHKM01000001">
    <property type="protein sequence ID" value="RZT90750.1"/>
    <property type="molecule type" value="Genomic_DNA"/>
</dbReference>
<evidence type="ECO:0000256" key="4">
    <source>
        <dbReference type="ARBA" id="ARBA00012146"/>
    </source>
</evidence>
<comment type="cofactor">
    <cofactor evidence="1">
        <name>Mg(2+)</name>
        <dbReference type="ChEBI" id="CHEBI:18420"/>
    </cofactor>
</comment>
<keyword evidence="7 12" id="KW-0378">Hydrolase</keyword>
<dbReference type="EC" id="3.6.1.1" evidence="4"/>
<sequence length="266" mass="27826">MAEPDPVPLAPPLPQKPRAVLIDLAGVLHVGDHPVPGAAAALQRLRASGLPLRFLTNTTRSPRQALVQLLQSMGLAVAPEEIQTAVRATAQLVRQRGLHPHYLVHPAIAEEVGPSHPEPDAVVLGDAGEHFTFDALNRAFRLLQAGCPLIAMARNRYFQEPDGLTLDLGAFVAALEYGAGVRAEVVGKPAAPFFLGALAELGVVPGEAVLIGDDLRDDIGGAQAVGIPGVLVRTGKFRPADESAGDIRAARVVDDFAAAVALLLGH</sequence>
<dbReference type="NCBIfam" id="TIGR01460">
    <property type="entry name" value="HAD-SF-IIA"/>
    <property type="match status" value="1"/>
</dbReference>
<comment type="similarity">
    <text evidence="3">Belongs to the HAD-like hydrolase superfamily.</text>
</comment>
<evidence type="ECO:0000313" key="12">
    <source>
        <dbReference type="EMBL" id="RZT90750.1"/>
    </source>
</evidence>
<keyword evidence="5" id="KW-0963">Cytoplasm</keyword>
<comment type="function">
    <text evidence="9">Phosphatase that hydrolyzes imidodiphosphate, 3-phosphohistidine and 6-phospholysine. Has broad substrate specificity and can also hydrolyze inorganic diphosphate, but with lower efficiency.</text>
</comment>